<dbReference type="Pfam" id="PF00551">
    <property type="entry name" value="Formyl_trans_N"/>
    <property type="match status" value="1"/>
</dbReference>
<feature type="binding site" evidence="5">
    <location>
        <begin position="111"/>
        <end position="114"/>
    </location>
    <ligand>
        <name>(6S)-5,6,7,8-tetrahydrofolate</name>
        <dbReference type="ChEBI" id="CHEBI:57453"/>
    </ligand>
</feature>
<dbReference type="Proteomes" id="UP000315003">
    <property type="component" value="Chromosome"/>
</dbReference>
<dbReference type="SUPFAM" id="SSF53328">
    <property type="entry name" value="Formyltransferase"/>
    <property type="match status" value="1"/>
</dbReference>
<sequence length="323" mass="35158">MPLKIILMGTGPFAVPAFDAIRQSEHEVTLVVTKPEPPVKSRKGPPPAPVRTWALQHELPIFDPLSINDDEAVERLNQFAADLLVVCDYGQILKPAALASATLGGINLHGSLLPAYRGAAPVQRALLSGDEITGISVIHMTPKLDGGPLLCTAETPIRDDETSGQLEERLSQLGVDPVMQSLELLINWDRESTIGQHQDPDKVTKAARLSKAEAQIDWTQPCREIDLLVRGMQPWPVAYSLLKVRDNKPALRMTVLEVSRVPAADQPTSLSPGQITGGKQLQVVTADGVIQIERLCPSGKREMTGEELMRGYQLQAGLQFESP</sequence>
<dbReference type="SUPFAM" id="SSF50486">
    <property type="entry name" value="FMT C-terminal domain-like"/>
    <property type="match status" value="1"/>
</dbReference>
<evidence type="ECO:0000256" key="5">
    <source>
        <dbReference type="HAMAP-Rule" id="MF_00182"/>
    </source>
</evidence>
<evidence type="ECO:0000313" key="9">
    <source>
        <dbReference type="Proteomes" id="UP000315003"/>
    </source>
</evidence>
<dbReference type="InterPro" id="IPR044135">
    <property type="entry name" value="Met-tRNA-FMT_C"/>
</dbReference>
<dbReference type="InterPro" id="IPR005793">
    <property type="entry name" value="Formyl_trans_C"/>
</dbReference>
<evidence type="ECO:0000256" key="2">
    <source>
        <dbReference type="ARBA" id="ARBA00012261"/>
    </source>
</evidence>
<dbReference type="EC" id="2.1.2.9" evidence="2 5"/>
<organism evidence="8 9">
    <name type="scientific">Stieleria bergensis</name>
    <dbReference type="NCBI Taxonomy" id="2528025"/>
    <lineage>
        <taxon>Bacteria</taxon>
        <taxon>Pseudomonadati</taxon>
        <taxon>Planctomycetota</taxon>
        <taxon>Planctomycetia</taxon>
        <taxon>Pirellulales</taxon>
        <taxon>Pirellulaceae</taxon>
        <taxon>Stieleria</taxon>
    </lineage>
</organism>
<keyword evidence="4 5" id="KW-0648">Protein biosynthesis</keyword>
<evidence type="ECO:0000256" key="3">
    <source>
        <dbReference type="ARBA" id="ARBA00022679"/>
    </source>
</evidence>
<proteinExistence type="inferred from homology"/>
<dbReference type="AlphaFoldDB" id="A0A517SWC0"/>
<comment type="catalytic activity">
    <reaction evidence="5">
        <text>L-methionyl-tRNA(fMet) + (6R)-10-formyltetrahydrofolate = N-formyl-L-methionyl-tRNA(fMet) + (6S)-5,6,7,8-tetrahydrofolate + H(+)</text>
        <dbReference type="Rhea" id="RHEA:24380"/>
        <dbReference type="Rhea" id="RHEA-COMP:9952"/>
        <dbReference type="Rhea" id="RHEA-COMP:9953"/>
        <dbReference type="ChEBI" id="CHEBI:15378"/>
        <dbReference type="ChEBI" id="CHEBI:57453"/>
        <dbReference type="ChEBI" id="CHEBI:78530"/>
        <dbReference type="ChEBI" id="CHEBI:78844"/>
        <dbReference type="ChEBI" id="CHEBI:195366"/>
        <dbReference type="EC" id="2.1.2.9"/>
    </reaction>
</comment>
<name>A0A517SWC0_9BACT</name>
<gene>
    <name evidence="5 8" type="primary">fmt</name>
    <name evidence="8" type="ORF">SV7mr_29550</name>
</gene>
<reference evidence="8 9" key="1">
    <citation type="submission" date="2019-02" db="EMBL/GenBank/DDBJ databases">
        <title>Deep-cultivation of Planctomycetes and their phenomic and genomic characterization uncovers novel biology.</title>
        <authorList>
            <person name="Wiegand S."/>
            <person name="Jogler M."/>
            <person name="Boedeker C."/>
            <person name="Pinto D."/>
            <person name="Vollmers J."/>
            <person name="Rivas-Marin E."/>
            <person name="Kohn T."/>
            <person name="Peeters S.H."/>
            <person name="Heuer A."/>
            <person name="Rast P."/>
            <person name="Oberbeckmann S."/>
            <person name="Bunk B."/>
            <person name="Jeske O."/>
            <person name="Meyerdierks A."/>
            <person name="Storesund J.E."/>
            <person name="Kallscheuer N."/>
            <person name="Luecker S."/>
            <person name="Lage O.M."/>
            <person name="Pohl T."/>
            <person name="Merkel B.J."/>
            <person name="Hornburger P."/>
            <person name="Mueller R.-W."/>
            <person name="Bruemmer F."/>
            <person name="Labrenz M."/>
            <person name="Spormann A.M."/>
            <person name="Op den Camp H."/>
            <person name="Overmann J."/>
            <person name="Amann R."/>
            <person name="Jetten M.S.M."/>
            <person name="Mascher T."/>
            <person name="Medema M.H."/>
            <person name="Devos D.P."/>
            <person name="Kaster A.-K."/>
            <person name="Ovreas L."/>
            <person name="Rohde M."/>
            <person name="Galperin M.Y."/>
            <person name="Jogler C."/>
        </authorList>
    </citation>
    <scope>NUCLEOTIDE SEQUENCE [LARGE SCALE GENOMIC DNA]</scope>
    <source>
        <strain evidence="8 9">SV_7m_r</strain>
    </source>
</reference>
<dbReference type="CDD" id="cd08646">
    <property type="entry name" value="FMT_core_Met-tRNA-FMT_N"/>
    <property type="match status" value="1"/>
</dbReference>
<dbReference type="InterPro" id="IPR041711">
    <property type="entry name" value="Met-tRNA-FMT_N"/>
</dbReference>
<dbReference type="NCBIfam" id="TIGR00460">
    <property type="entry name" value="fmt"/>
    <property type="match status" value="1"/>
</dbReference>
<dbReference type="EMBL" id="CP036272">
    <property type="protein sequence ID" value="QDT60432.1"/>
    <property type="molecule type" value="Genomic_DNA"/>
</dbReference>
<dbReference type="CDD" id="cd08704">
    <property type="entry name" value="Met_tRNA_FMT_C"/>
    <property type="match status" value="1"/>
</dbReference>
<evidence type="ECO:0000256" key="1">
    <source>
        <dbReference type="ARBA" id="ARBA00010699"/>
    </source>
</evidence>
<dbReference type="Gene3D" id="3.40.50.12230">
    <property type="match status" value="1"/>
</dbReference>
<dbReference type="GO" id="GO:0005829">
    <property type="term" value="C:cytosol"/>
    <property type="evidence" value="ECO:0007669"/>
    <property type="project" value="TreeGrafter"/>
</dbReference>
<evidence type="ECO:0000256" key="4">
    <source>
        <dbReference type="ARBA" id="ARBA00022917"/>
    </source>
</evidence>
<comment type="similarity">
    <text evidence="1 5">Belongs to the Fmt family.</text>
</comment>
<dbReference type="InterPro" id="IPR005794">
    <property type="entry name" value="Fmt"/>
</dbReference>
<dbReference type="InterPro" id="IPR011034">
    <property type="entry name" value="Formyl_transferase-like_C_sf"/>
</dbReference>
<dbReference type="HAMAP" id="MF_00182">
    <property type="entry name" value="Formyl_trans"/>
    <property type="match status" value="1"/>
</dbReference>
<dbReference type="InterPro" id="IPR036477">
    <property type="entry name" value="Formyl_transf_N_sf"/>
</dbReference>
<dbReference type="PANTHER" id="PTHR11138">
    <property type="entry name" value="METHIONYL-TRNA FORMYLTRANSFERASE"/>
    <property type="match status" value="1"/>
</dbReference>
<dbReference type="InterPro" id="IPR002376">
    <property type="entry name" value="Formyl_transf_N"/>
</dbReference>
<keyword evidence="3 5" id="KW-0808">Transferase</keyword>
<dbReference type="RefSeq" id="WP_145273127.1">
    <property type="nucleotide sequence ID" value="NZ_CP036272.1"/>
</dbReference>
<evidence type="ECO:0000259" key="7">
    <source>
        <dbReference type="Pfam" id="PF02911"/>
    </source>
</evidence>
<evidence type="ECO:0000259" key="6">
    <source>
        <dbReference type="Pfam" id="PF00551"/>
    </source>
</evidence>
<dbReference type="GO" id="GO:0004479">
    <property type="term" value="F:methionyl-tRNA formyltransferase activity"/>
    <property type="evidence" value="ECO:0007669"/>
    <property type="project" value="UniProtKB-UniRule"/>
</dbReference>
<dbReference type="OrthoDB" id="9802815at2"/>
<accession>A0A517SWC0</accession>
<feature type="domain" description="Formyl transferase C-terminal" evidence="7">
    <location>
        <begin position="208"/>
        <end position="312"/>
    </location>
</feature>
<feature type="domain" description="Formyl transferase N-terminal" evidence="6">
    <location>
        <begin position="4"/>
        <end position="175"/>
    </location>
</feature>
<comment type="function">
    <text evidence="5">Attaches a formyl group to the free amino group of methionyl-tRNA(fMet). The formyl group appears to play a dual role in the initiator identity of N-formylmethionyl-tRNA by promoting its recognition by IF2 and preventing the misappropriation of this tRNA by the elongation apparatus.</text>
</comment>
<evidence type="ECO:0000313" key="8">
    <source>
        <dbReference type="EMBL" id="QDT60432.1"/>
    </source>
</evidence>
<dbReference type="PANTHER" id="PTHR11138:SF5">
    <property type="entry name" value="METHIONYL-TRNA FORMYLTRANSFERASE, MITOCHONDRIAL"/>
    <property type="match status" value="1"/>
</dbReference>
<protein>
    <recommendedName>
        <fullName evidence="2 5">Methionyl-tRNA formyltransferase</fullName>
        <ecNumber evidence="2 5">2.1.2.9</ecNumber>
    </recommendedName>
</protein>
<keyword evidence="9" id="KW-1185">Reference proteome</keyword>
<dbReference type="Pfam" id="PF02911">
    <property type="entry name" value="Formyl_trans_C"/>
    <property type="match status" value="1"/>
</dbReference>